<dbReference type="InterPro" id="IPR036388">
    <property type="entry name" value="WH-like_DNA-bd_sf"/>
</dbReference>
<reference evidence="5" key="1">
    <citation type="journal article" date="2014" name="Int. J. Syst. Evol. Microbiol.">
        <title>Complete genome sequence of Corynebacterium casei LMG S-19264T (=DSM 44701T), isolated from a smear-ripened cheese.</title>
        <authorList>
            <consortium name="US DOE Joint Genome Institute (JGI-PGF)"/>
            <person name="Walter F."/>
            <person name="Albersmeier A."/>
            <person name="Kalinowski J."/>
            <person name="Ruckert C."/>
        </authorList>
    </citation>
    <scope>NUCLEOTIDE SEQUENCE</scope>
    <source>
        <strain evidence="5">KCTC 23714</strain>
    </source>
</reference>
<dbReference type="SUPFAM" id="SSF46894">
    <property type="entry name" value="C-terminal effector domain of the bipartite response regulators"/>
    <property type="match status" value="1"/>
</dbReference>
<dbReference type="GO" id="GO:0006355">
    <property type="term" value="P:regulation of DNA-templated transcription"/>
    <property type="evidence" value="ECO:0007669"/>
    <property type="project" value="InterPro"/>
</dbReference>
<keyword evidence="6" id="KW-1185">Reference proteome</keyword>
<dbReference type="CDD" id="cd06170">
    <property type="entry name" value="LuxR_C_like"/>
    <property type="match status" value="1"/>
</dbReference>
<evidence type="ECO:0000256" key="2">
    <source>
        <dbReference type="ARBA" id="ARBA00023125"/>
    </source>
</evidence>
<dbReference type="Pfam" id="PF00196">
    <property type="entry name" value="GerE"/>
    <property type="match status" value="1"/>
</dbReference>
<dbReference type="AlphaFoldDB" id="A0A918J2J2"/>
<proteinExistence type="predicted"/>
<dbReference type="InterPro" id="IPR000792">
    <property type="entry name" value="Tscrpt_reg_LuxR_C"/>
</dbReference>
<dbReference type="InterPro" id="IPR016032">
    <property type="entry name" value="Sig_transdc_resp-reg_C-effctor"/>
</dbReference>
<reference evidence="5" key="2">
    <citation type="submission" date="2020-09" db="EMBL/GenBank/DDBJ databases">
        <authorList>
            <person name="Sun Q."/>
            <person name="Kim S."/>
        </authorList>
    </citation>
    <scope>NUCLEOTIDE SEQUENCE</scope>
    <source>
        <strain evidence="5">KCTC 23714</strain>
    </source>
</reference>
<dbReference type="Gene3D" id="1.10.10.10">
    <property type="entry name" value="Winged helix-like DNA-binding domain superfamily/Winged helix DNA-binding domain"/>
    <property type="match status" value="1"/>
</dbReference>
<organism evidence="5 6">
    <name type="scientific">Gemmobacter lanyuensis</name>
    <dbReference type="NCBI Taxonomy" id="1054497"/>
    <lineage>
        <taxon>Bacteria</taxon>
        <taxon>Pseudomonadati</taxon>
        <taxon>Pseudomonadota</taxon>
        <taxon>Alphaproteobacteria</taxon>
        <taxon>Rhodobacterales</taxon>
        <taxon>Paracoccaceae</taxon>
        <taxon>Gemmobacter</taxon>
    </lineage>
</organism>
<protein>
    <submittedName>
        <fullName evidence="5">Helix-turn-helix transcriptional regulator</fullName>
    </submittedName>
</protein>
<comment type="caution">
    <text evidence="5">The sequence shown here is derived from an EMBL/GenBank/DDBJ whole genome shotgun (WGS) entry which is preliminary data.</text>
</comment>
<dbReference type="EMBL" id="BMYQ01000015">
    <property type="protein sequence ID" value="GGW43290.1"/>
    <property type="molecule type" value="Genomic_DNA"/>
</dbReference>
<name>A0A918J2J2_9RHOB</name>
<accession>A0A918J2J2</accession>
<keyword evidence="1" id="KW-0805">Transcription regulation</keyword>
<evidence type="ECO:0000313" key="5">
    <source>
        <dbReference type="EMBL" id="GGW43290.1"/>
    </source>
</evidence>
<dbReference type="PRINTS" id="PR00038">
    <property type="entry name" value="HTHLUXR"/>
</dbReference>
<keyword evidence="3" id="KW-0804">Transcription</keyword>
<dbReference type="SMART" id="SM00421">
    <property type="entry name" value="HTH_LUXR"/>
    <property type="match status" value="1"/>
</dbReference>
<gene>
    <name evidence="5" type="ORF">GCM10011452_34580</name>
</gene>
<dbReference type="PROSITE" id="PS50043">
    <property type="entry name" value="HTH_LUXR_2"/>
    <property type="match status" value="1"/>
</dbReference>
<evidence type="ECO:0000313" key="6">
    <source>
        <dbReference type="Proteomes" id="UP000628984"/>
    </source>
</evidence>
<feature type="domain" description="HTH luxR-type" evidence="4">
    <location>
        <begin position="195"/>
        <end position="260"/>
    </location>
</feature>
<dbReference type="RefSeq" id="WP_189635130.1">
    <property type="nucleotide sequence ID" value="NZ_BMYQ01000015.1"/>
</dbReference>
<dbReference type="PANTHER" id="PTHR44688">
    <property type="entry name" value="DNA-BINDING TRANSCRIPTIONAL ACTIVATOR DEVR_DOSR"/>
    <property type="match status" value="1"/>
</dbReference>
<keyword evidence="2" id="KW-0238">DNA-binding</keyword>
<evidence type="ECO:0000256" key="3">
    <source>
        <dbReference type="ARBA" id="ARBA00023163"/>
    </source>
</evidence>
<evidence type="ECO:0000256" key="1">
    <source>
        <dbReference type="ARBA" id="ARBA00023015"/>
    </source>
</evidence>
<dbReference type="PANTHER" id="PTHR44688:SF16">
    <property type="entry name" value="DNA-BINDING TRANSCRIPTIONAL ACTIVATOR DEVR_DOSR"/>
    <property type="match status" value="1"/>
</dbReference>
<dbReference type="GO" id="GO:0003677">
    <property type="term" value="F:DNA binding"/>
    <property type="evidence" value="ECO:0007669"/>
    <property type="project" value="UniProtKB-KW"/>
</dbReference>
<evidence type="ECO:0000259" key="4">
    <source>
        <dbReference type="PROSITE" id="PS50043"/>
    </source>
</evidence>
<sequence length="269" mass="29709">MHPLPNLAELRLAETIRHLGAAGFESALHDWLRRCLAPDNILILAYRDALAPQILFTQSDQPQVFSQLKAHYLAGAYLLDPFHDMHLNRVTAGAYRLRDVAPDAFHRSRYFIDYYQQTTLVDEITFVAYPHPDISLNICLGRDATSGQPFGPRDLETAQRLAPVVAALGESHWAHLADPGGAPADVTAALIATLGDRHGIRLSRRQAEVALLILRGHSTQSIGLRLNLSPQTIKVFRKQLYAKCGLTSQAELFALMVPLLKATQRGAAP</sequence>
<dbReference type="Proteomes" id="UP000628984">
    <property type="component" value="Unassembled WGS sequence"/>
</dbReference>